<comment type="caution">
    <text evidence="1">The sequence shown here is derived from an EMBL/GenBank/DDBJ whole genome shotgun (WGS) entry which is preliminary data.</text>
</comment>
<evidence type="ECO:0000313" key="1">
    <source>
        <dbReference type="EMBL" id="KXV56404.1"/>
    </source>
</evidence>
<organism evidence="1 2">
    <name type="scientific">Acetobacter tropicalis</name>
    <dbReference type="NCBI Taxonomy" id="104102"/>
    <lineage>
        <taxon>Bacteria</taxon>
        <taxon>Pseudomonadati</taxon>
        <taxon>Pseudomonadota</taxon>
        <taxon>Alphaproteobacteria</taxon>
        <taxon>Acetobacterales</taxon>
        <taxon>Acetobacteraceae</taxon>
        <taxon>Acetobacter</taxon>
    </lineage>
</organism>
<gene>
    <name evidence="1" type="ORF">AD947_10525</name>
</gene>
<dbReference type="PATRIC" id="fig|104102.12.peg.280"/>
<dbReference type="Proteomes" id="UP000075411">
    <property type="component" value="Unassembled WGS sequence"/>
</dbReference>
<dbReference type="AlphaFoldDB" id="A0A149TT71"/>
<reference evidence="1 2" key="1">
    <citation type="submission" date="2015-06" db="EMBL/GenBank/DDBJ databases">
        <title>Improved classification and identification of acetic acid bacteria using matrix-assisted laser desorption/ionization time-of-flight mass spectrometry; Gluconobacter nephelii and Gluconobacter uchimurae are later heterotypic synonyms of Gluconobacter japonicus and Gluconobacter oxydans, respectively.</title>
        <authorList>
            <person name="Li L."/>
            <person name="Cleenwerck I."/>
            <person name="De Vuyst L."/>
            <person name="Vandamme P."/>
        </authorList>
    </citation>
    <scope>NUCLEOTIDE SEQUENCE [LARGE SCALE GENOMIC DNA]</scope>
    <source>
        <strain evidence="1 2">LMG 1663</strain>
    </source>
</reference>
<dbReference type="EMBL" id="LHZT01000125">
    <property type="protein sequence ID" value="KXV56404.1"/>
    <property type="molecule type" value="Genomic_DNA"/>
</dbReference>
<protein>
    <submittedName>
        <fullName evidence="1">Uncharacterized protein</fullName>
    </submittedName>
</protein>
<accession>A0A149TT71</accession>
<name>A0A149TT71_9PROT</name>
<evidence type="ECO:0000313" key="2">
    <source>
        <dbReference type="Proteomes" id="UP000075411"/>
    </source>
</evidence>
<sequence length="85" mass="8810">MLQKQVDTGVGNVTLQSGGGHVDHNETTTTQSVFTGNIGVDAGSSTGSYSTDLTAANGHLDIWRGLSRLTDIAIGAKIGMRFMGN</sequence>
<proteinExistence type="predicted"/>